<dbReference type="Gene3D" id="3.10.20.90">
    <property type="entry name" value="Phosphatidylinositol 3-kinase Catalytic Subunit, Chain A, domain 1"/>
    <property type="match status" value="1"/>
</dbReference>
<feature type="region of interest" description="Disordered" evidence="4">
    <location>
        <begin position="42"/>
        <end position="64"/>
    </location>
</feature>
<dbReference type="GO" id="GO:0031397">
    <property type="term" value="P:negative regulation of protein ubiquitination"/>
    <property type="evidence" value="ECO:0007669"/>
    <property type="project" value="TreeGrafter"/>
</dbReference>
<dbReference type="GO" id="GO:0032435">
    <property type="term" value="P:negative regulation of proteasomal ubiquitin-dependent protein catabolic process"/>
    <property type="evidence" value="ECO:0007669"/>
    <property type="project" value="TreeGrafter"/>
</dbReference>
<name>A0A8H7IW85_9PLEO</name>
<dbReference type="GO" id="GO:0036435">
    <property type="term" value="F:K48-linked polyubiquitin modification-dependent protein binding"/>
    <property type="evidence" value="ECO:0007669"/>
    <property type="project" value="TreeGrafter"/>
</dbReference>
<dbReference type="PROSITE" id="PS00028">
    <property type="entry name" value="ZINC_FINGER_C2H2_1"/>
    <property type="match status" value="1"/>
</dbReference>
<feature type="compositionally biased region" description="Basic and acidic residues" evidence="4">
    <location>
        <begin position="86"/>
        <end position="122"/>
    </location>
</feature>
<feature type="compositionally biased region" description="Basic and acidic residues" evidence="4">
    <location>
        <begin position="185"/>
        <end position="204"/>
    </location>
</feature>
<gene>
    <name evidence="7" type="ORF">EKO04_008219</name>
</gene>
<dbReference type="PROSITE" id="PS50033">
    <property type="entry name" value="UBX"/>
    <property type="match status" value="1"/>
</dbReference>
<dbReference type="SUPFAM" id="SSF46934">
    <property type="entry name" value="UBA-like"/>
    <property type="match status" value="1"/>
</dbReference>
<evidence type="ECO:0000313" key="7">
    <source>
        <dbReference type="EMBL" id="KAF9693915.1"/>
    </source>
</evidence>
<comment type="caution">
    <text evidence="7">The sequence shown here is derived from an EMBL/GenBank/DDBJ whole genome shotgun (WGS) entry which is preliminary data.</text>
</comment>
<feature type="compositionally biased region" description="Basic and acidic residues" evidence="4">
    <location>
        <begin position="130"/>
        <end position="157"/>
    </location>
</feature>
<feature type="region of interest" description="Disordered" evidence="4">
    <location>
        <begin position="82"/>
        <end position="157"/>
    </location>
</feature>
<dbReference type="Gene3D" id="1.10.8.10">
    <property type="entry name" value="DNA helicase RuvA subunit, C-terminal domain"/>
    <property type="match status" value="1"/>
</dbReference>
<feature type="compositionally biased region" description="Low complexity" evidence="4">
    <location>
        <begin position="217"/>
        <end position="231"/>
    </location>
</feature>
<keyword evidence="8" id="KW-1185">Reference proteome</keyword>
<dbReference type="Pfam" id="PF00627">
    <property type="entry name" value="UBA"/>
    <property type="match status" value="1"/>
</dbReference>
<evidence type="ECO:0000313" key="8">
    <source>
        <dbReference type="Proteomes" id="UP000651452"/>
    </source>
</evidence>
<evidence type="ECO:0000256" key="3">
    <source>
        <dbReference type="ARBA" id="ARBA00023054"/>
    </source>
</evidence>
<evidence type="ECO:0000256" key="2">
    <source>
        <dbReference type="ARBA" id="ARBA00022490"/>
    </source>
</evidence>
<organism evidence="7 8">
    <name type="scientific">Ascochyta lentis</name>
    <dbReference type="NCBI Taxonomy" id="205686"/>
    <lineage>
        <taxon>Eukaryota</taxon>
        <taxon>Fungi</taxon>
        <taxon>Dikarya</taxon>
        <taxon>Ascomycota</taxon>
        <taxon>Pezizomycotina</taxon>
        <taxon>Dothideomycetes</taxon>
        <taxon>Pleosporomycetidae</taxon>
        <taxon>Pleosporales</taxon>
        <taxon>Pleosporineae</taxon>
        <taxon>Didymellaceae</taxon>
        <taxon>Ascochyta</taxon>
    </lineage>
</organism>
<dbReference type="InterPro" id="IPR029071">
    <property type="entry name" value="Ubiquitin-like_domsf"/>
</dbReference>
<keyword evidence="2" id="KW-0963">Cytoplasm</keyword>
<dbReference type="OrthoDB" id="10254930at2759"/>
<sequence length="306" mass="33957">MSDLDNLVSMGFDRERAELALKSSGNLQGALDWIEKNQDRPLDEIKAEQADAAEEPPALQPGEVAKSLVCEDCGKKFRSVQQAEFHGSKSGHERFAESTEEIKPLTDEEKKARLEELKEKLAAKRATQAEQDKEDRKKNEQIRMKSTKESQDIKEELEKKERIKEAQAKRAEKLADQEAKRKVLAKLEADKQERKRKAEAEKAVRAGQAPPPVKQETGPTSSGPTTSKPASAYTEARLALQTAGGRVMKTFPVETTLFEVAHALEQDGTSVNTFTTNFPKKTYDRSDFGMTLKEAGMVPSAALIIG</sequence>
<reference evidence="7" key="1">
    <citation type="submission" date="2018-12" db="EMBL/GenBank/DDBJ databases">
        <authorList>
            <person name="Syme R.A."/>
            <person name="Farfan-Caceres L."/>
            <person name="Lichtenzveig J."/>
        </authorList>
    </citation>
    <scope>NUCLEOTIDE SEQUENCE</scope>
    <source>
        <strain evidence="7">Al4</strain>
    </source>
</reference>
<dbReference type="AlphaFoldDB" id="A0A8H7IW85"/>
<dbReference type="GO" id="GO:0005737">
    <property type="term" value="C:cytoplasm"/>
    <property type="evidence" value="ECO:0007669"/>
    <property type="project" value="UniProtKB-SubCell"/>
</dbReference>
<feature type="domain" description="UBX" evidence="6">
    <location>
        <begin position="273"/>
        <end position="305"/>
    </location>
</feature>
<proteinExistence type="predicted"/>
<protein>
    <submittedName>
        <fullName evidence="7">Uncharacterized protein</fullName>
    </submittedName>
</protein>
<dbReference type="SUPFAM" id="SSF54236">
    <property type="entry name" value="Ubiquitin-like"/>
    <property type="match status" value="1"/>
</dbReference>
<keyword evidence="3" id="KW-0175">Coiled coil</keyword>
<dbReference type="PANTHER" id="PTHR46340">
    <property type="entry name" value="UBX DOMAIN-CONTAINING PROTEIN 1"/>
    <property type="match status" value="1"/>
</dbReference>
<dbReference type="PANTHER" id="PTHR46340:SF1">
    <property type="entry name" value="UBX DOMAIN-CONTAINING PROTEIN 1"/>
    <property type="match status" value="1"/>
</dbReference>
<dbReference type="Proteomes" id="UP000651452">
    <property type="component" value="Unassembled WGS sequence"/>
</dbReference>
<dbReference type="Pfam" id="PF00789">
    <property type="entry name" value="UBX"/>
    <property type="match status" value="1"/>
</dbReference>
<dbReference type="InterPro" id="IPR015940">
    <property type="entry name" value="UBA"/>
</dbReference>
<evidence type="ECO:0000256" key="4">
    <source>
        <dbReference type="SAM" id="MobiDB-lite"/>
    </source>
</evidence>
<feature type="region of interest" description="Disordered" evidence="4">
    <location>
        <begin position="185"/>
        <end position="231"/>
    </location>
</feature>
<dbReference type="InterPro" id="IPR013087">
    <property type="entry name" value="Znf_C2H2_type"/>
</dbReference>
<accession>A0A8H7IW85</accession>
<dbReference type="InterPro" id="IPR009060">
    <property type="entry name" value="UBA-like_sf"/>
</dbReference>
<feature type="domain" description="UBA" evidence="5">
    <location>
        <begin position="1"/>
        <end position="37"/>
    </location>
</feature>
<dbReference type="GO" id="GO:1903094">
    <property type="term" value="P:negative regulation of protein K48-linked deubiquitination"/>
    <property type="evidence" value="ECO:0007669"/>
    <property type="project" value="TreeGrafter"/>
</dbReference>
<evidence type="ECO:0000259" key="5">
    <source>
        <dbReference type="PROSITE" id="PS50030"/>
    </source>
</evidence>
<dbReference type="InterPro" id="IPR001012">
    <property type="entry name" value="UBX_dom"/>
</dbReference>
<reference evidence="7" key="2">
    <citation type="submission" date="2020-09" db="EMBL/GenBank/DDBJ databases">
        <title>Reference genome assembly for Australian Ascochyta lentis isolate Al4.</title>
        <authorList>
            <person name="Lee R.C."/>
            <person name="Farfan-Caceres L.M."/>
            <person name="Debler J.W."/>
            <person name="Williams A.H."/>
            <person name="Henares B.M."/>
        </authorList>
    </citation>
    <scope>NUCLEOTIDE SEQUENCE</scope>
    <source>
        <strain evidence="7">Al4</strain>
    </source>
</reference>
<dbReference type="PROSITE" id="PS50030">
    <property type="entry name" value="UBA"/>
    <property type="match status" value="1"/>
</dbReference>
<evidence type="ECO:0000256" key="1">
    <source>
        <dbReference type="ARBA" id="ARBA00004496"/>
    </source>
</evidence>
<dbReference type="EMBL" id="RZGK01000015">
    <property type="protein sequence ID" value="KAF9693915.1"/>
    <property type="molecule type" value="Genomic_DNA"/>
</dbReference>
<evidence type="ECO:0000259" key="6">
    <source>
        <dbReference type="PROSITE" id="PS50033"/>
    </source>
</evidence>
<dbReference type="GO" id="GO:0005634">
    <property type="term" value="C:nucleus"/>
    <property type="evidence" value="ECO:0007669"/>
    <property type="project" value="TreeGrafter"/>
</dbReference>
<comment type="subcellular location">
    <subcellularLocation>
        <location evidence="1">Cytoplasm</location>
    </subcellularLocation>
</comment>